<dbReference type="InterPro" id="IPR011333">
    <property type="entry name" value="SKP1/BTB/POZ_sf"/>
</dbReference>
<dbReference type="SUPFAM" id="SSF54695">
    <property type="entry name" value="POZ domain"/>
    <property type="match status" value="1"/>
</dbReference>
<evidence type="ECO:0000313" key="2">
    <source>
        <dbReference type="Proteomes" id="UP000887578"/>
    </source>
</evidence>
<dbReference type="AlphaFoldDB" id="A0A914PRC2"/>
<keyword evidence="2" id="KW-1185">Reference proteome</keyword>
<reference evidence="3" key="1">
    <citation type="submission" date="2022-11" db="UniProtKB">
        <authorList>
            <consortium name="WormBaseParasite"/>
        </authorList>
    </citation>
    <scope>IDENTIFICATION</scope>
</reference>
<protein>
    <submittedName>
        <fullName evidence="3">BTB domain-containing protein</fullName>
    </submittedName>
</protein>
<proteinExistence type="predicted"/>
<dbReference type="Gene3D" id="3.30.710.10">
    <property type="entry name" value="Potassium Channel Kv1.1, Chain A"/>
    <property type="match status" value="1"/>
</dbReference>
<name>A0A914PRC2_9BILA</name>
<dbReference type="Proteomes" id="UP000887578">
    <property type="component" value="Unplaced"/>
</dbReference>
<evidence type="ECO:0000313" key="3">
    <source>
        <dbReference type="WBParaSite" id="PDA_v2.g20667.t1"/>
    </source>
</evidence>
<dbReference type="SMART" id="SM00225">
    <property type="entry name" value="BTB"/>
    <property type="match status" value="1"/>
</dbReference>
<dbReference type="Pfam" id="PF00651">
    <property type="entry name" value="BTB"/>
    <property type="match status" value="1"/>
</dbReference>
<dbReference type="PANTHER" id="PTHR46965:SF1">
    <property type="entry name" value="BTB_POZ DOMAIN-CONTAINING PROTEIN 19"/>
    <property type="match status" value="1"/>
</dbReference>
<dbReference type="InterPro" id="IPR000210">
    <property type="entry name" value="BTB/POZ_dom"/>
</dbReference>
<dbReference type="PROSITE" id="PS50097">
    <property type="entry name" value="BTB"/>
    <property type="match status" value="1"/>
</dbReference>
<organism evidence="2 3">
    <name type="scientific">Panagrolaimus davidi</name>
    <dbReference type="NCBI Taxonomy" id="227884"/>
    <lineage>
        <taxon>Eukaryota</taxon>
        <taxon>Metazoa</taxon>
        <taxon>Ecdysozoa</taxon>
        <taxon>Nematoda</taxon>
        <taxon>Chromadorea</taxon>
        <taxon>Rhabditida</taxon>
        <taxon>Tylenchina</taxon>
        <taxon>Panagrolaimomorpha</taxon>
        <taxon>Panagrolaimoidea</taxon>
        <taxon>Panagrolaimidae</taxon>
        <taxon>Panagrolaimus</taxon>
    </lineage>
</organism>
<evidence type="ECO:0000259" key="1">
    <source>
        <dbReference type="PROSITE" id="PS50097"/>
    </source>
</evidence>
<accession>A0A914PRC2</accession>
<sequence>MSNNKFSDIILISSDNVKIPSHRCILSKYSKIISKIIDEFTDLPVTIDIENFNAETINAALSFLYDKNDAINGKEIDVFKFALEYGIQELMDVCCAFFEKSVNSENVCEYIQIAYSNNFEELKQKCLKVLVEKKKEIDALELAVLPKNIIIDAFCL</sequence>
<feature type="domain" description="BTB" evidence="1">
    <location>
        <begin position="7"/>
        <end position="73"/>
    </location>
</feature>
<dbReference type="WBParaSite" id="PDA_v2.g20667.t1">
    <property type="protein sequence ID" value="PDA_v2.g20667.t1"/>
    <property type="gene ID" value="PDA_v2.g20667"/>
</dbReference>
<dbReference type="InterPro" id="IPR042846">
    <property type="entry name" value="BTBD19"/>
</dbReference>
<dbReference type="PANTHER" id="PTHR46965">
    <property type="entry name" value="BTB/POZ DOMAIN-CONTAINING PROTEIN 19"/>
    <property type="match status" value="1"/>
</dbReference>